<dbReference type="SUPFAM" id="SSF48317">
    <property type="entry name" value="Acid phosphatase/Vanadium-dependent haloperoxidase"/>
    <property type="match status" value="1"/>
</dbReference>
<protein>
    <submittedName>
        <fullName evidence="3">Vanadium-dependent haloperoxidase</fullName>
    </submittedName>
</protein>
<dbReference type="PANTHER" id="PTHR34599:SF2">
    <property type="entry name" value="TRAF-TYPE DOMAIN-CONTAINING PROTEIN"/>
    <property type="match status" value="1"/>
</dbReference>
<dbReference type="InterPro" id="IPR036938">
    <property type="entry name" value="PAP2/HPO_sf"/>
</dbReference>
<accession>A0A8K0VAM1</accession>
<evidence type="ECO:0000256" key="1">
    <source>
        <dbReference type="SAM" id="SignalP"/>
    </source>
</evidence>
<dbReference type="Gene3D" id="1.10.606.20">
    <property type="match status" value="1"/>
</dbReference>
<dbReference type="Pfam" id="PF01569">
    <property type="entry name" value="PAP2"/>
    <property type="match status" value="1"/>
</dbReference>
<reference evidence="3" key="1">
    <citation type="submission" date="2021-01" db="EMBL/GenBank/DDBJ databases">
        <title>Tabrizicola alba sp. nov. a motile alkaliphilic bacterium isolated from a soda lake.</title>
        <authorList>
            <person name="Szuroczki S."/>
            <person name="Abbaszade G."/>
            <person name="Schumann P."/>
            <person name="Toth E."/>
        </authorList>
    </citation>
    <scope>NUCLEOTIDE SEQUENCE</scope>
    <source>
        <strain evidence="3">DMG-N-6</strain>
    </source>
</reference>
<dbReference type="AlphaFoldDB" id="A0A8K0VAM1"/>
<evidence type="ECO:0000313" key="3">
    <source>
        <dbReference type="EMBL" id="MBL4916693.1"/>
    </source>
</evidence>
<dbReference type="CDD" id="cd03398">
    <property type="entry name" value="PAP2_haloperoxidase"/>
    <property type="match status" value="1"/>
</dbReference>
<feature type="chain" id="PRO_5035467851" evidence="1">
    <location>
        <begin position="34"/>
        <end position="443"/>
    </location>
</feature>
<keyword evidence="4" id="KW-1185">Reference proteome</keyword>
<dbReference type="EMBL" id="JAESVN010000002">
    <property type="protein sequence ID" value="MBL4916693.1"/>
    <property type="molecule type" value="Genomic_DNA"/>
</dbReference>
<dbReference type="PANTHER" id="PTHR34599">
    <property type="entry name" value="PEROXIDASE-RELATED"/>
    <property type="match status" value="1"/>
</dbReference>
<dbReference type="PROSITE" id="PS51318">
    <property type="entry name" value="TAT"/>
    <property type="match status" value="1"/>
</dbReference>
<dbReference type="InterPro" id="IPR052559">
    <property type="entry name" value="V-haloperoxidase"/>
</dbReference>
<dbReference type="InterPro" id="IPR000326">
    <property type="entry name" value="PAP2/HPO"/>
</dbReference>
<sequence>MGFAAKGSITRRALLATGAAGLLIGAGAGRAQAATDPARDIIIPWYRLILELVRHTPTYSPPVASRAFAWLGITCHEAMAATRPGLQPLASQLRGVGAGPPADHACDPGAVLQGAMALAVPHFFGNTGPTGQRAMAAMDRRIHAAATDGLSAETATASITLGQAIARHVIAASASDGGDPVLNMGFPQDWPRRDAPDAWVPTSGIALQQAPLLPDWHKNRPFALPPGEFCALPVPPPYSDDPASEFQREMREVYEVSKALTEEQKIIARFWSDDPMLSPTPPGHWVWILLDIAERDALPADRLAEGLALLGIAIADGFIACWQQKYHHDYIRPVTAIRRAVDPAWEPLLITPPFPEYPSGHSTQSGAAAAVLIHLFGEDFAFEDATHVDDGLPVRSFTGFREAASEAAISRLYGGIHFRTAIEQGLDQGYCVGAHVTALRTRA</sequence>
<dbReference type="InterPro" id="IPR006311">
    <property type="entry name" value="TAT_signal"/>
</dbReference>
<feature type="domain" description="Phosphatidic acid phosphatase type 2/haloperoxidase" evidence="2">
    <location>
        <begin position="308"/>
        <end position="440"/>
    </location>
</feature>
<keyword evidence="1" id="KW-0732">Signal</keyword>
<comment type="caution">
    <text evidence="3">The sequence shown here is derived from an EMBL/GenBank/DDBJ whole genome shotgun (WGS) entry which is preliminary data.</text>
</comment>
<feature type="signal peptide" evidence="1">
    <location>
        <begin position="1"/>
        <end position="33"/>
    </location>
</feature>
<organism evidence="3 4">
    <name type="scientific">Szabonella alba</name>
    <dbReference type="NCBI Taxonomy" id="2804194"/>
    <lineage>
        <taxon>Bacteria</taxon>
        <taxon>Pseudomonadati</taxon>
        <taxon>Pseudomonadota</taxon>
        <taxon>Alphaproteobacteria</taxon>
        <taxon>Rhodobacterales</taxon>
        <taxon>Paracoccaceae</taxon>
        <taxon>Szabonella</taxon>
    </lineage>
</organism>
<evidence type="ECO:0000259" key="2">
    <source>
        <dbReference type="Pfam" id="PF01569"/>
    </source>
</evidence>
<proteinExistence type="predicted"/>
<evidence type="ECO:0000313" key="4">
    <source>
        <dbReference type="Proteomes" id="UP000648908"/>
    </source>
</evidence>
<name>A0A8K0VAM1_9RHOB</name>
<dbReference type="RefSeq" id="WP_202687512.1">
    <property type="nucleotide sequence ID" value="NZ_JAESVN010000002.1"/>
</dbReference>
<gene>
    <name evidence="3" type="ORF">JL811_05610</name>
</gene>
<dbReference type="Proteomes" id="UP000648908">
    <property type="component" value="Unassembled WGS sequence"/>
</dbReference>